<dbReference type="SUPFAM" id="SSF52075">
    <property type="entry name" value="Outer arm dynein light chain 1"/>
    <property type="match status" value="1"/>
</dbReference>
<accession>A0ABM0JLU8</accession>
<sequence length="267" mass="31219">MASSEEAIEQALQRRGVKRDKDVEELYLSNRNLVEMIDLKRFRYLKKLWANGNKLRRANFLSVNFRLSELHLHDNQLSDISGCLRQLTCLTTLTLHNNQLTKLDKVMKEFDRMNALSCLNLFNNPIAQEPEYRLFVINSVPSLTLLDRSEVTKSERDISRRIYRQSEEKVKDRVAFGRKSQGPPNLYFPSTPRKSFALRPDTAEIANNYLKNNPSFSNPEEAVNTRRLKKSLTMYSSFDWGKVPRIEDRRRSAVQFGSPRIITQVYR</sequence>
<name>A0ABM0JLU8_APLCA</name>
<dbReference type="Pfam" id="PF14580">
    <property type="entry name" value="LRR_9"/>
    <property type="match status" value="1"/>
</dbReference>
<dbReference type="InterPro" id="IPR032675">
    <property type="entry name" value="LRR_dom_sf"/>
</dbReference>
<dbReference type="InterPro" id="IPR042655">
    <property type="entry name" value="LRC72"/>
</dbReference>
<gene>
    <name evidence="2" type="primary">LOC101861118</name>
</gene>
<keyword evidence="1" id="KW-1185">Reference proteome</keyword>
<evidence type="ECO:0000313" key="1">
    <source>
        <dbReference type="Proteomes" id="UP000694888"/>
    </source>
</evidence>
<evidence type="ECO:0000313" key="2">
    <source>
        <dbReference type="RefSeq" id="XP_005096714.1"/>
    </source>
</evidence>
<dbReference type="Gene3D" id="3.80.10.10">
    <property type="entry name" value="Ribonuclease Inhibitor"/>
    <property type="match status" value="1"/>
</dbReference>
<dbReference type="PANTHER" id="PTHR46759">
    <property type="entry name" value="LEUCINE-RICH REPEAT-CONTAINING PROTEIN 72"/>
    <property type="match status" value="1"/>
</dbReference>
<dbReference type="PROSITE" id="PS51450">
    <property type="entry name" value="LRR"/>
    <property type="match status" value="1"/>
</dbReference>
<protein>
    <submittedName>
        <fullName evidence="2">Leucine-rich repeat-containing protein 72</fullName>
    </submittedName>
</protein>
<dbReference type="InterPro" id="IPR001611">
    <property type="entry name" value="Leu-rich_rpt"/>
</dbReference>
<reference evidence="2" key="1">
    <citation type="submission" date="2025-08" db="UniProtKB">
        <authorList>
            <consortium name="RefSeq"/>
        </authorList>
    </citation>
    <scope>IDENTIFICATION</scope>
</reference>
<dbReference type="Proteomes" id="UP000694888">
    <property type="component" value="Unplaced"/>
</dbReference>
<dbReference type="GeneID" id="101861118"/>
<dbReference type="RefSeq" id="XP_005096714.1">
    <property type="nucleotide sequence ID" value="XM_005096657.2"/>
</dbReference>
<proteinExistence type="predicted"/>
<dbReference type="PANTHER" id="PTHR46759:SF1">
    <property type="entry name" value="LEUCINE-RICH REPEAT-CONTAINING PROTEIN 72"/>
    <property type="match status" value="1"/>
</dbReference>
<organism evidence="1 2">
    <name type="scientific">Aplysia californica</name>
    <name type="common">California sea hare</name>
    <dbReference type="NCBI Taxonomy" id="6500"/>
    <lineage>
        <taxon>Eukaryota</taxon>
        <taxon>Metazoa</taxon>
        <taxon>Spiralia</taxon>
        <taxon>Lophotrochozoa</taxon>
        <taxon>Mollusca</taxon>
        <taxon>Gastropoda</taxon>
        <taxon>Heterobranchia</taxon>
        <taxon>Euthyneura</taxon>
        <taxon>Tectipleura</taxon>
        <taxon>Aplysiida</taxon>
        <taxon>Aplysioidea</taxon>
        <taxon>Aplysiidae</taxon>
        <taxon>Aplysia</taxon>
    </lineage>
</organism>